<proteinExistence type="inferred from homology"/>
<evidence type="ECO:0000256" key="3">
    <source>
        <dbReference type="ARBA" id="ARBA00023082"/>
    </source>
</evidence>
<dbReference type="InterPro" id="IPR013324">
    <property type="entry name" value="RNA_pol_sigma_r3/r4-like"/>
</dbReference>
<keyword evidence="4 6" id="KW-0238">DNA-binding</keyword>
<reference evidence="9 10" key="1">
    <citation type="submission" date="2022-04" db="EMBL/GenBank/DDBJ databases">
        <title>Rhizobium coralii sp. nov., isolated from coral Turbinaria peltata.</title>
        <authorList>
            <person name="Sun H."/>
        </authorList>
    </citation>
    <scope>NUCLEOTIDE SEQUENCE [LARGE SCALE GENOMIC DNA]</scope>
    <source>
        <strain evidence="9 10">NTR19</strain>
    </source>
</reference>
<keyword evidence="10" id="KW-1185">Reference proteome</keyword>
<dbReference type="InterPro" id="IPR039425">
    <property type="entry name" value="RNA_pol_sigma-70-like"/>
</dbReference>
<keyword evidence="2 6" id="KW-0805">Transcription regulation</keyword>
<dbReference type="InterPro" id="IPR013325">
    <property type="entry name" value="RNA_pol_sigma_r2"/>
</dbReference>
<gene>
    <name evidence="9" type="ORF">M0654_12985</name>
</gene>
<dbReference type="PANTHER" id="PTHR43133:SF25">
    <property type="entry name" value="RNA POLYMERASE SIGMA FACTOR RFAY-RELATED"/>
    <property type="match status" value="1"/>
</dbReference>
<dbReference type="SUPFAM" id="SSF88659">
    <property type="entry name" value="Sigma3 and sigma4 domains of RNA polymerase sigma factors"/>
    <property type="match status" value="1"/>
</dbReference>
<keyword evidence="5 6" id="KW-0804">Transcription</keyword>
<dbReference type="CDD" id="cd06171">
    <property type="entry name" value="Sigma70_r4"/>
    <property type="match status" value="1"/>
</dbReference>
<dbReference type="EMBL" id="JALPRY010000014">
    <property type="protein sequence ID" value="MCK8780900.1"/>
    <property type="molecule type" value="Genomic_DNA"/>
</dbReference>
<comment type="similarity">
    <text evidence="1 6">Belongs to the sigma-70 factor family. ECF subfamily.</text>
</comment>
<dbReference type="Pfam" id="PF04542">
    <property type="entry name" value="Sigma70_r2"/>
    <property type="match status" value="1"/>
</dbReference>
<protein>
    <recommendedName>
        <fullName evidence="6">RNA polymerase sigma factor</fullName>
    </recommendedName>
</protein>
<dbReference type="SUPFAM" id="SSF88946">
    <property type="entry name" value="Sigma2 domain of RNA polymerase sigma factors"/>
    <property type="match status" value="1"/>
</dbReference>
<evidence type="ECO:0000256" key="1">
    <source>
        <dbReference type="ARBA" id="ARBA00010641"/>
    </source>
</evidence>
<dbReference type="RefSeq" id="WP_248683474.1">
    <property type="nucleotide sequence ID" value="NZ_JALPRY010000014.1"/>
</dbReference>
<dbReference type="Gene3D" id="1.10.10.10">
    <property type="entry name" value="Winged helix-like DNA-binding domain superfamily/Winged helix DNA-binding domain"/>
    <property type="match status" value="1"/>
</dbReference>
<sequence length="163" mass="18651">MNDAYSNPKVKAELIELIPALRKFARRFHSSPTDVDDLVQDTLLKALANFDKFEEGTRLRSWLFTIMRNSFCTKFGVAKRERVGMDANIAERPAVPPVQEWVVRGHELEHAIARLPEHYRTAIDLIFIQGISYDVAADRCKCPVGTMKSRVNRARQHLAKELS</sequence>
<evidence type="ECO:0000313" key="10">
    <source>
        <dbReference type="Proteomes" id="UP001202827"/>
    </source>
</evidence>
<evidence type="ECO:0000259" key="7">
    <source>
        <dbReference type="Pfam" id="PF04542"/>
    </source>
</evidence>
<dbReference type="PANTHER" id="PTHR43133">
    <property type="entry name" value="RNA POLYMERASE ECF-TYPE SIGMA FACTO"/>
    <property type="match status" value="1"/>
</dbReference>
<dbReference type="NCBIfam" id="TIGR02937">
    <property type="entry name" value="sigma70-ECF"/>
    <property type="match status" value="1"/>
</dbReference>
<evidence type="ECO:0000256" key="6">
    <source>
        <dbReference type="RuleBase" id="RU000716"/>
    </source>
</evidence>
<feature type="domain" description="RNA polymerase sigma factor 70 region 4 type 2" evidence="8">
    <location>
        <begin position="107"/>
        <end position="158"/>
    </location>
</feature>
<dbReference type="InterPro" id="IPR007627">
    <property type="entry name" value="RNA_pol_sigma70_r2"/>
</dbReference>
<accession>A0ABT0ISP7</accession>
<dbReference type="InterPro" id="IPR036388">
    <property type="entry name" value="WH-like_DNA-bd_sf"/>
</dbReference>
<keyword evidence="3 6" id="KW-0731">Sigma factor</keyword>
<dbReference type="Pfam" id="PF08281">
    <property type="entry name" value="Sigma70_r4_2"/>
    <property type="match status" value="1"/>
</dbReference>
<dbReference type="PROSITE" id="PS01063">
    <property type="entry name" value="SIGMA70_ECF"/>
    <property type="match status" value="1"/>
</dbReference>
<evidence type="ECO:0000259" key="8">
    <source>
        <dbReference type="Pfam" id="PF08281"/>
    </source>
</evidence>
<dbReference type="InterPro" id="IPR013249">
    <property type="entry name" value="RNA_pol_sigma70_r4_t2"/>
</dbReference>
<dbReference type="Proteomes" id="UP001202827">
    <property type="component" value="Unassembled WGS sequence"/>
</dbReference>
<evidence type="ECO:0000313" key="9">
    <source>
        <dbReference type="EMBL" id="MCK8780900.1"/>
    </source>
</evidence>
<feature type="domain" description="RNA polymerase sigma-70 region 2" evidence="7">
    <location>
        <begin position="18"/>
        <end position="73"/>
    </location>
</feature>
<comment type="caution">
    <text evidence="9">The sequence shown here is derived from an EMBL/GenBank/DDBJ whole genome shotgun (WGS) entry which is preliminary data.</text>
</comment>
<evidence type="ECO:0000256" key="5">
    <source>
        <dbReference type="ARBA" id="ARBA00023163"/>
    </source>
</evidence>
<evidence type="ECO:0000256" key="2">
    <source>
        <dbReference type="ARBA" id="ARBA00023015"/>
    </source>
</evidence>
<name>A0ABT0ISP7_9HYPH</name>
<organism evidence="9 10">
    <name type="scientific">Neorhizobium turbinariae</name>
    <dbReference type="NCBI Taxonomy" id="2937795"/>
    <lineage>
        <taxon>Bacteria</taxon>
        <taxon>Pseudomonadati</taxon>
        <taxon>Pseudomonadota</taxon>
        <taxon>Alphaproteobacteria</taxon>
        <taxon>Hyphomicrobiales</taxon>
        <taxon>Rhizobiaceae</taxon>
        <taxon>Rhizobium/Agrobacterium group</taxon>
        <taxon>Neorhizobium</taxon>
    </lineage>
</organism>
<dbReference type="InterPro" id="IPR014284">
    <property type="entry name" value="RNA_pol_sigma-70_dom"/>
</dbReference>
<dbReference type="InterPro" id="IPR000838">
    <property type="entry name" value="RNA_pol_sigma70_ECF_CS"/>
</dbReference>
<dbReference type="Gene3D" id="1.10.1740.10">
    <property type="match status" value="1"/>
</dbReference>
<evidence type="ECO:0000256" key="4">
    <source>
        <dbReference type="ARBA" id="ARBA00023125"/>
    </source>
</evidence>